<gene>
    <name evidence="1" type="ORF">BGO89_13245</name>
</gene>
<evidence type="ECO:0000313" key="1">
    <source>
        <dbReference type="EMBL" id="OJX56297.1"/>
    </source>
</evidence>
<dbReference type="Proteomes" id="UP000184233">
    <property type="component" value="Unassembled WGS sequence"/>
</dbReference>
<organism evidence="1 2">
    <name type="scientific">Candidatus Kapaibacterium thiocyanatum</name>
    <dbReference type="NCBI Taxonomy" id="1895771"/>
    <lineage>
        <taxon>Bacteria</taxon>
        <taxon>Pseudomonadati</taxon>
        <taxon>Candidatus Kapaibacteriota</taxon>
        <taxon>Candidatus Kapaibacteriia</taxon>
        <taxon>Candidatus Kapaibacteriales</taxon>
        <taxon>Candidatus Kapaibacteriaceae</taxon>
        <taxon>Candidatus Kapaibacterium</taxon>
    </lineage>
</organism>
<evidence type="ECO:0008006" key="3">
    <source>
        <dbReference type="Google" id="ProtNLM"/>
    </source>
</evidence>
<reference evidence="1 2" key="1">
    <citation type="submission" date="2016-09" db="EMBL/GenBank/DDBJ databases">
        <title>Genome-resolved meta-omics ties microbial dynamics to process performance in biotechnology for thiocyanate degradation.</title>
        <authorList>
            <person name="Kantor R.S."/>
            <person name="Huddy R.J."/>
            <person name="Iyer R."/>
            <person name="Thomas B.C."/>
            <person name="Brown C.T."/>
            <person name="Anantharaman K."/>
            <person name="Tringe S."/>
            <person name="Hettich R.L."/>
            <person name="Harrison S.T."/>
            <person name="Banfield J.F."/>
        </authorList>
    </citation>
    <scope>NUCLEOTIDE SEQUENCE [LARGE SCALE GENOMIC DNA]</scope>
    <source>
        <strain evidence="1">59-99</strain>
    </source>
</reference>
<accession>A0A1M3KV89</accession>
<sequence>MTRSLGDVLNDVLARYKLHDTLHKARMPHYWADVVGPRLAALSEVRGLENGVLKVHVRDATWRAELTLRREELRTKLNARIGSDMIREIVLR</sequence>
<proteinExistence type="predicted"/>
<dbReference type="InterPro" id="IPR007922">
    <property type="entry name" value="DciA-like"/>
</dbReference>
<dbReference type="EMBL" id="MKVH01000025">
    <property type="protein sequence ID" value="OJX56297.1"/>
    <property type="molecule type" value="Genomic_DNA"/>
</dbReference>
<dbReference type="STRING" id="1895771.BGO89_13245"/>
<comment type="caution">
    <text evidence="1">The sequence shown here is derived from an EMBL/GenBank/DDBJ whole genome shotgun (WGS) entry which is preliminary data.</text>
</comment>
<dbReference type="AlphaFoldDB" id="A0A1M3KV89"/>
<dbReference type="Pfam" id="PF05258">
    <property type="entry name" value="DciA"/>
    <property type="match status" value="1"/>
</dbReference>
<evidence type="ECO:0000313" key="2">
    <source>
        <dbReference type="Proteomes" id="UP000184233"/>
    </source>
</evidence>
<dbReference type="PANTHER" id="PTHR36456:SF1">
    <property type="entry name" value="UPF0232 PROTEIN SCO3875"/>
    <property type="match status" value="1"/>
</dbReference>
<name>A0A1M3KV89_9BACT</name>
<protein>
    <recommendedName>
        <fullName evidence="3">RNA-binding protein</fullName>
    </recommendedName>
</protein>
<dbReference type="PANTHER" id="PTHR36456">
    <property type="entry name" value="UPF0232 PROTEIN SCO3875"/>
    <property type="match status" value="1"/>
</dbReference>